<dbReference type="Gene3D" id="3.40.630.30">
    <property type="match status" value="1"/>
</dbReference>
<name>A0AAU7DUS1_9MICO</name>
<evidence type="ECO:0000259" key="1">
    <source>
        <dbReference type="PROSITE" id="PS51186"/>
    </source>
</evidence>
<dbReference type="PANTHER" id="PTHR13170:SF16">
    <property type="entry name" value="PROTEIN O-GLCNACASE"/>
    <property type="match status" value="1"/>
</dbReference>
<proteinExistence type="predicted"/>
<dbReference type="SUPFAM" id="SSF55729">
    <property type="entry name" value="Acyl-CoA N-acyltransferases (Nat)"/>
    <property type="match status" value="1"/>
</dbReference>
<sequence>MSRTLKIRKLTEGNPEEIARLYEICLRTGADGQDATNIFHDRKLLGELYVGAYARFHPELAFVLVDQDDNIQGYAVGVSDSIAFDNLLDRHWWPWLRARYPAASPLITHPKDADLVNALHNWSGTDQAVAAQFPAHLHIDLLPSAQGGGNGKRLLLTLLDALKETGATGVHLGVSASNKQARGFYEHLGFTVLSRGNNAITMAMKFNM</sequence>
<dbReference type="PANTHER" id="PTHR13170">
    <property type="entry name" value="O-GLCNACASE"/>
    <property type="match status" value="1"/>
</dbReference>
<feature type="domain" description="N-acetyltransferase" evidence="1">
    <location>
        <begin position="5"/>
        <end position="207"/>
    </location>
</feature>
<gene>
    <name evidence="2" type="ORF">V5R04_12210</name>
</gene>
<dbReference type="Pfam" id="PF00583">
    <property type="entry name" value="Acetyltransf_1"/>
    <property type="match status" value="1"/>
</dbReference>
<dbReference type="EMBL" id="CP146203">
    <property type="protein sequence ID" value="XBH20973.1"/>
    <property type="molecule type" value="Genomic_DNA"/>
</dbReference>
<protein>
    <submittedName>
        <fullName evidence="2">GNAT family N-acetyltransferase</fullName>
        <ecNumber evidence="2">2.3.1.-</ecNumber>
    </submittedName>
</protein>
<dbReference type="GO" id="GO:0016747">
    <property type="term" value="F:acyltransferase activity, transferring groups other than amino-acyl groups"/>
    <property type="evidence" value="ECO:0007669"/>
    <property type="project" value="InterPro"/>
</dbReference>
<dbReference type="EC" id="2.3.1.-" evidence="2"/>
<organism evidence="2">
    <name type="scientific">Jonesiaceae bacterium BS-20</name>
    <dbReference type="NCBI Taxonomy" id="3120821"/>
    <lineage>
        <taxon>Bacteria</taxon>
        <taxon>Bacillati</taxon>
        <taxon>Actinomycetota</taxon>
        <taxon>Actinomycetes</taxon>
        <taxon>Micrococcales</taxon>
        <taxon>Jonesiaceae</taxon>
    </lineage>
</organism>
<dbReference type="InterPro" id="IPR051822">
    <property type="entry name" value="Glycosyl_Hydrolase_84"/>
</dbReference>
<keyword evidence="2" id="KW-0012">Acyltransferase</keyword>
<reference evidence="2" key="1">
    <citation type="submission" date="2024-02" db="EMBL/GenBank/DDBJ databases">
        <title>Tomenella chthoni gen. nov. sp. nov., a member of the family Jonesiaceae isolated from bat guano.</title>
        <authorList>
            <person name="Miller S.L."/>
            <person name="King J."/>
            <person name="Sankaranarayanan K."/>
            <person name="Lawson P.A."/>
        </authorList>
    </citation>
    <scope>NUCLEOTIDE SEQUENCE</scope>
    <source>
        <strain evidence="2">BS-20</strain>
    </source>
</reference>
<evidence type="ECO:0000313" key="2">
    <source>
        <dbReference type="EMBL" id="XBH20973.1"/>
    </source>
</evidence>
<keyword evidence="2" id="KW-0808">Transferase</keyword>
<dbReference type="AlphaFoldDB" id="A0AAU7DUS1"/>
<dbReference type="PROSITE" id="PS51186">
    <property type="entry name" value="GNAT"/>
    <property type="match status" value="1"/>
</dbReference>
<accession>A0AAU7DUS1</accession>
<dbReference type="InterPro" id="IPR000182">
    <property type="entry name" value="GNAT_dom"/>
</dbReference>
<dbReference type="InterPro" id="IPR016181">
    <property type="entry name" value="Acyl_CoA_acyltransferase"/>
</dbReference>